<dbReference type="STRING" id="311410.LA5095_04825"/>
<protein>
    <submittedName>
        <fullName evidence="1">Uncharacterized protein</fullName>
    </submittedName>
</protein>
<dbReference type="EMBL" id="CXWC01000003">
    <property type="protein sequence ID" value="CTQ68422.1"/>
    <property type="molecule type" value="Genomic_DNA"/>
</dbReference>
<proteinExistence type="predicted"/>
<accession>A0A0M7AZ66</accession>
<organism evidence="1 2">
    <name type="scientific">Roseibium album</name>
    <dbReference type="NCBI Taxonomy" id="311410"/>
    <lineage>
        <taxon>Bacteria</taxon>
        <taxon>Pseudomonadati</taxon>
        <taxon>Pseudomonadota</taxon>
        <taxon>Alphaproteobacteria</taxon>
        <taxon>Hyphomicrobiales</taxon>
        <taxon>Stappiaceae</taxon>
        <taxon>Roseibium</taxon>
    </lineage>
</organism>
<keyword evidence="2" id="KW-1185">Reference proteome</keyword>
<name>A0A0M7AZ66_9HYPH</name>
<gene>
    <name evidence="1" type="ORF">LA5096_01804</name>
</gene>
<dbReference type="AlphaFoldDB" id="A0A0M7AZ66"/>
<reference evidence="2" key="1">
    <citation type="submission" date="2015-07" db="EMBL/GenBank/DDBJ databases">
        <authorList>
            <person name="Rodrigo-Torres Lidia"/>
            <person name="Arahal R.David."/>
        </authorList>
    </citation>
    <scope>NUCLEOTIDE SEQUENCE [LARGE SCALE GENOMIC DNA]</scope>
    <source>
        <strain evidence="2">CECT 5096</strain>
    </source>
</reference>
<sequence length="50" mass="5950">MPVDMLKVPLRTVPFLIQRSQHSRVNRNNFLATIDGKRLKTWKIMMLKVK</sequence>
<evidence type="ECO:0000313" key="1">
    <source>
        <dbReference type="EMBL" id="CTQ68422.1"/>
    </source>
</evidence>
<evidence type="ECO:0000313" key="2">
    <source>
        <dbReference type="Proteomes" id="UP000049983"/>
    </source>
</evidence>
<dbReference type="Proteomes" id="UP000049983">
    <property type="component" value="Unassembled WGS sequence"/>
</dbReference>